<dbReference type="GO" id="GO:0007166">
    <property type="term" value="P:cell surface receptor signaling pathway"/>
    <property type="evidence" value="ECO:0007669"/>
    <property type="project" value="InterPro"/>
</dbReference>
<keyword evidence="4 6" id="KW-0472">Membrane</keyword>
<dbReference type="PANTHER" id="PTHR12011:SF62">
    <property type="entry name" value="ADHESION G PROTEIN-COUPLED RECEPTOR L1"/>
    <property type="match status" value="1"/>
</dbReference>
<dbReference type="Ensembl" id="ENSCMIT00000047665.1">
    <property type="protein sequence ID" value="ENSCMIP00000047000.1"/>
    <property type="gene ID" value="ENSCMIG00000019290.1"/>
</dbReference>
<dbReference type="Gene3D" id="2.60.220.50">
    <property type="match status" value="1"/>
</dbReference>
<evidence type="ECO:0000313" key="9">
    <source>
        <dbReference type="Ensembl" id="ENSCMIP00000047000.1"/>
    </source>
</evidence>
<dbReference type="GO" id="GO:0004930">
    <property type="term" value="F:G protein-coupled receptor activity"/>
    <property type="evidence" value="ECO:0007669"/>
    <property type="project" value="InterPro"/>
</dbReference>
<feature type="domain" description="G-protein coupled receptors family 2 profile 2" evidence="8">
    <location>
        <begin position="152"/>
        <end position="382"/>
    </location>
</feature>
<dbReference type="FunFam" id="1.20.1070.10:FF:000200">
    <property type="entry name" value="Adhesion G protein-coupled receptor L3"/>
    <property type="match status" value="1"/>
</dbReference>
<dbReference type="Proteomes" id="UP000314986">
    <property type="component" value="Unassembled WGS sequence"/>
</dbReference>
<feature type="domain" description="GAIN-B" evidence="7">
    <location>
        <begin position="1"/>
        <end position="145"/>
    </location>
</feature>
<evidence type="ECO:0000256" key="3">
    <source>
        <dbReference type="ARBA" id="ARBA00022989"/>
    </source>
</evidence>
<gene>
    <name evidence="9" type="primary">ADGRL1</name>
</gene>
<keyword evidence="3 6" id="KW-1133">Transmembrane helix</keyword>
<proteinExistence type="predicted"/>
<evidence type="ECO:0000256" key="1">
    <source>
        <dbReference type="ARBA" id="ARBA00004141"/>
    </source>
</evidence>
<comment type="subcellular location">
    <subcellularLocation>
        <location evidence="1">Membrane</location>
        <topology evidence="1">Multi-pass membrane protein</topology>
    </subcellularLocation>
</comment>
<sequence length="417" mass="47190">MNCPCCLPNSGCVYLVGVVKVVFVLYKNLGQFLSTENATVKMSGAVTGQGTSVIVNSQIIAASINKESRNGEGSRYTHSKKHLFLFQPENNFNANCSFWNYSERSMMGFWSTQGCKRIETNKTHTKCSCRHLTNFAVLMAHKEIDHMHRLLLSVITWVGIVISLVCLAICISTFCFLRGLQTDRNTIHKNLCINLFIAELIFLIGINKTQYQVCIICPIIAGFLHFFFLAAFSWMCLEGVHLYLMLVEVFESEFSRKKYYYLCGYCFPALVVGISAAVDYRSYGTEKACWLRMDSYFIWSFIGPVSFVIMVGAMQCKFLCFLCALAGVSWALGAITLLFLLGLTWAFGLMFIIEESIVMAYLFTTFNAFQGMFIFIFHCALQKKLVIESSACQAFLLRVQLGPPYPSRALTCRVNRR</sequence>
<name>A0A4W3KHR8_CALMI</name>
<feature type="transmembrane region" description="Helical" evidence="6">
    <location>
        <begin position="296"/>
        <end position="313"/>
    </location>
</feature>
<dbReference type="GeneTree" id="ENSGT00940000159684"/>
<evidence type="ECO:0000259" key="7">
    <source>
        <dbReference type="PROSITE" id="PS50221"/>
    </source>
</evidence>
<dbReference type="GO" id="GO:0030424">
    <property type="term" value="C:axon"/>
    <property type="evidence" value="ECO:0007669"/>
    <property type="project" value="TreeGrafter"/>
</dbReference>
<dbReference type="GO" id="GO:0016524">
    <property type="term" value="F:latrotoxin receptor activity"/>
    <property type="evidence" value="ECO:0007669"/>
    <property type="project" value="TreeGrafter"/>
</dbReference>
<dbReference type="InterPro" id="IPR046338">
    <property type="entry name" value="GAIN_dom_sf"/>
</dbReference>
<evidence type="ECO:0000256" key="5">
    <source>
        <dbReference type="ARBA" id="ARBA00023157"/>
    </source>
</evidence>
<dbReference type="GO" id="GO:0007157">
    <property type="term" value="P:heterophilic cell-cell adhesion via plasma membrane cell adhesion molecules"/>
    <property type="evidence" value="ECO:0007669"/>
    <property type="project" value="TreeGrafter"/>
</dbReference>
<dbReference type="PROSITE" id="PS50221">
    <property type="entry name" value="GAIN_B"/>
    <property type="match status" value="1"/>
</dbReference>
<feature type="transmembrane region" description="Helical" evidence="6">
    <location>
        <begin position="219"/>
        <end position="247"/>
    </location>
</feature>
<feature type="transmembrane region" description="Helical" evidence="6">
    <location>
        <begin position="359"/>
        <end position="381"/>
    </location>
</feature>
<feature type="transmembrane region" description="Helical" evidence="6">
    <location>
        <begin position="320"/>
        <end position="353"/>
    </location>
</feature>
<dbReference type="Gene3D" id="1.20.1070.10">
    <property type="entry name" value="Rhodopsin 7-helix transmembrane proteins"/>
    <property type="match status" value="1"/>
</dbReference>
<dbReference type="Pfam" id="PF00002">
    <property type="entry name" value="7tm_2"/>
    <property type="match status" value="1"/>
</dbReference>
<dbReference type="GO" id="GO:0042734">
    <property type="term" value="C:presynaptic membrane"/>
    <property type="evidence" value="ECO:0007669"/>
    <property type="project" value="TreeGrafter"/>
</dbReference>
<dbReference type="InterPro" id="IPR017981">
    <property type="entry name" value="GPCR_2-like_7TM"/>
</dbReference>
<dbReference type="AlphaFoldDB" id="A0A4W3KHR8"/>
<dbReference type="PANTHER" id="PTHR12011">
    <property type="entry name" value="ADHESION G-PROTEIN COUPLED RECEPTOR"/>
    <property type="match status" value="1"/>
</dbReference>
<feature type="transmembrane region" description="Helical" evidence="6">
    <location>
        <begin position="259"/>
        <end position="276"/>
    </location>
</feature>
<reference evidence="9" key="4">
    <citation type="submission" date="2025-08" db="UniProtKB">
        <authorList>
            <consortium name="Ensembl"/>
        </authorList>
    </citation>
    <scope>IDENTIFICATION</scope>
</reference>
<reference evidence="10" key="3">
    <citation type="journal article" date="2014" name="Nature">
        <title>Elephant shark genome provides unique insights into gnathostome evolution.</title>
        <authorList>
            <consortium name="International Elephant Shark Genome Sequencing Consortium"/>
            <person name="Venkatesh B."/>
            <person name="Lee A.P."/>
            <person name="Ravi V."/>
            <person name="Maurya A.K."/>
            <person name="Lian M.M."/>
            <person name="Swann J.B."/>
            <person name="Ohta Y."/>
            <person name="Flajnik M.F."/>
            <person name="Sutoh Y."/>
            <person name="Kasahara M."/>
            <person name="Hoon S."/>
            <person name="Gangu V."/>
            <person name="Roy S.W."/>
            <person name="Irimia M."/>
            <person name="Korzh V."/>
            <person name="Kondrychyn I."/>
            <person name="Lim Z.W."/>
            <person name="Tay B.H."/>
            <person name="Tohari S."/>
            <person name="Kong K.W."/>
            <person name="Ho S."/>
            <person name="Lorente-Galdos B."/>
            <person name="Quilez J."/>
            <person name="Marques-Bonet T."/>
            <person name="Raney B.J."/>
            <person name="Ingham P.W."/>
            <person name="Tay A."/>
            <person name="Hillier L.W."/>
            <person name="Minx P."/>
            <person name="Boehm T."/>
            <person name="Wilson R.K."/>
            <person name="Brenner S."/>
            <person name="Warren W.C."/>
        </authorList>
    </citation>
    <scope>NUCLEOTIDE SEQUENCE [LARGE SCALE GENOMIC DNA]</scope>
</reference>
<dbReference type="InterPro" id="IPR057244">
    <property type="entry name" value="GAIN_B"/>
</dbReference>
<feature type="transmembrane region" description="Helical" evidence="6">
    <location>
        <begin position="189"/>
        <end position="207"/>
    </location>
</feature>
<evidence type="ECO:0000259" key="8">
    <source>
        <dbReference type="PROSITE" id="PS50261"/>
    </source>
</evidence>
<accession>A0A4W3KHR8</accession>
<reference evidence="10" key="2">
    <citation type="journal article" date="2007" name="PLoS Biol.">
        <title>Survey sequencing and comparative analysis of the elephant shark (Callorhinchus milii) genome.</title>
        <authorList>
            <person name="Venkatesh B."/>
            <person name="Kirkness E.F."/>
            <person name="Loh Y.H."/>
            <person name="Halpern A.L."/>
            <person name="Lee A.P."/>
            <person name="Johnson J."/>
            <person name="Dandona N."/>
            <person name="Viswanathan L.D."/>
            <person name="Tay A."/>
            <person name="Venter J.C."/>
            <person name="Strausberg R.L."/>
            <person name="Brenner S."/>
        </authorList>
    </citation>
    <scope>NUCLEOTIDE SEQUENCE [LARGE SCALE GENOMIC DNA]</scope>
</reference>
<feature type="transmembrane region" description="Helical" evidence="6">
    <location>
        <begin position="150"/>
        <end position="177"/>
    </location>
</feature>
<reference evidence="9" key="5">
    <citation type="submission" date="2025-09" db="UniProtKB">
        <authorList>
            <consortium name="Ensembl"/>
        </authorList>
    </citation>
    <scope>IDENTIFICATION</scope>
</reference>
<dbReference type="GO" id="GO:0007189">
    <property type="term" value="P:adenylate cyclase-activating G protein-coupled receptor signaling pathway"/>
    <property type="evidence" value="ECO:0007669"/>
    <property type="project" value="TreeGrafter"/>
</dbReference>
<keyword evidence="5" id="KW-1015">Disulfide bond</keyword>
<dbReference type="InterPro" id="IPR000203">
    <property type="entry name" value="GPS"/>
</dbReference>
<dbReference type="SMART" id="SM00303">
    <property type="entry name" value="GPS"/>
    <property type="match status" value="1"/>
</dbReference>
<dbReference type="PROSITE" id="PS50261">
    <property type="entry name" value="G_PROTEIN_RECEP_F2_4"/>
    <property type="match status" value="1"/>
</dbReference>
<protein>
    <submittedName>
        <fullName evidence="9">Adhesion G protein-coupled receptor L1</fullName>
    </submittedName>
</protein>
<dbReference type="InterPro" id="IPR000832">
    <property type="entry name" value="GPCR_2_secretin-like"/>
</dbReference>
<evidence type="ECO:0000256" key="4">
    <source>
        <dbReference type="ARBA" id="ARBA00023136"/>
    </source>
</evidence>
<reference evidence="10" key="1">
    <citation type="journal article" date="2006" name="Science">
        <title>Ancient noncoding elements conserved in the human genome.</title>
        <authorList>
            <person name="Venkatesh B."/>
            <person name="Kirkness E.F."/>
            <person name="Loh Y.H."/>
            <person name="Halpern A.L."/>
            <person name="Lee A.P."/>
            <person name="Johnson J."/>
            <person name="Dandona N."/>
            <person name="Viswanathan L.D."/>
            <person name="Tay A."/>
            <person name="Venter J.C."/>
            <person name="Strausberg R.L."/>
            <person name="Brenner S."/>
        </authorList>
    </citation>
    <scope>NUCLEOTIDE SEQUENCE [LARGE SCALE GENOMIC DNA]</scope>
</reference>
<evidence type="ECO:0000256" key="6">
    <source>
        <dbReference type="SAM" id="Phobius"/>
    </source>
</evidence>
<keyword evidence="10" id="KW-1185">Reference proteome</keyword>
<evidence type="ECO:0000313" key="10">
    <source>
        <dbReference type="Proteomes" id="UP000314986"/>
    </source>
</evidence>
<dbReference type="Pfam" id="PF01825">
    <property type="entry name" value="GPS"/>
    <property type="match status" value="1"/>
</dbReference>
<evidence type="ECO:0000256" key="2">
    <source>
        <dbReference type="ARBA" id="ARBA00022692"/>
    </source>
</evidence>
<organism evidence="9 10">
    <name type="scientific">Callorhinchus milii</name>
    <name type="common">Ghost shark</name>
    <dbReference type="NCBI Taxonomy" id="7868"/>
    <lineage>
        <taxon>Eukaryota</taxon>
        <taxon>Metazoa</taxon>
        <taxon>Chordata</taxon>
        <taxon>Craniata</taxon>
        <taxon>Vertebrata</taxon>
        <taxon>Chondrichthyes</taxon>
        <taxon>Holocephali</taxon>
        <taxon>Chimaeriformes</taxon>
        <taxon>Callorhinchidae</taxon>
        <taxon>Callorhinchus</taxon>
    </lineage>
</organism>
<keyword evidence="2 6" id="KW-0812">Transmembrane</keyword>
<dbReference type="PRINTS" id="PR00249">
    <property type="entry name" value="GPCRSECRETIN"/>
</dbReference>